<dbReference type="STRING" id="84645.A0A498N204"/>
<organism evidence="2 3">
    <name type="scientific">Labeo rohita</name>
    <name type="common">Indian major carp</name>
    <name type="synonym">Cyprinus rohita</name>
    <dbReference type="NCBI Taxonomy" id="84645"/>
    <lineage>
        <taxon>Eukaryota</taxon>
        <taxon>Metazoa</taxon>
        <taxon>Chordata</taxon>
        <taxon>Craniata</taxon>
        <taxon>Vertebrata</taxon>
        <taxon>Euteleostomi</taxon>
        <taxon>Actinopterygii</taxon>
        <taxon>Neopterygii</taxon>
        <taxon>Teleostei</taxon>
        <taxon>Ostariophysi</taxon>
        <taxon>Cypriniformes</taxon>
        <taxon>Cyprinidae</taxon>
        <taxon>Labeoninae</taxon>
        <taxon>Labeonini</taxon>
        <taxon>Labeo</taxon>
    </lineage>
</organism>
<proteinExistence type="predicted"/>
<evidence type="ECO:0000256" key="1">
    <source>
        <dbReference type="SAM" id="MobiDB-lite"/>
    </source>
</evidence>
<feature type="region of interest" description="Disordered" evidence="1">
    <location>
        <begin position="1"/>
        <end position="24"/>
    </location>
</feature>
<dbReference type="Proteomes" id="UP000290572">
    <property type="component" value="Unassembled WGS sequence"/>
</dbReference>
<evidence type="ECO:0000313" key="3">
    <source>
        <dbReference type="Proteomes" id="UP000290572"/>
    </source>
</evidence>
<keyword evidence="3" id="KW-1185">Reference proteome</keyword>
<dbReference type="AlphaFoldDB" id="A0A498N204"/>
<reference evidence="2 3" key="1">
    <citation type="submission" date="2018-03" db="EMBL/GenBank/DDBJ databases">
        <title>Draft genome sequence of Rohu Carp (Labeo rohita).</title>
        <authorList>
            <person name="Das P."/>
            <person name="Kushwaha B."/>
            <person name="Joshi C.G."/>
            <person name="Kumar D."/>
            <person name="Nagpure N.S."/>
            <person name="Sahoo L."/>
            <person name="Das S.P."/>
            <person name="Bit A."/>
            <person name="Patnaik S."/>
            <person name="Meher P.K."/>
            <person name="Jayasankar P."/>
            <person name="Koringa P.G."/>
            <person name="Patel N.V."/>
            <person name="Hinsu A.T."/>
            <person name="Kumar R."/>
            <person name="Pandey M."/>
            <person name="Agarwal S."/>
            <person name="Srivastava S."/>
            <person name="Singh M."/>
            <person name="Iquebal M.A."/>
            <person name="Jaiswal S."/>
            <person name="Angadi U.B."/>
            <person name="Kumar N."/>
            <person name="Raza M."/>
            <person name="Shah T.M."/>
            <person name="Rai A."/>
            <person name="Jena J.K."/>
        </authorList>
    </citation>
    <scope>NUCLEOTIDE SEQUENCE [LARGE SCALE GENOMIC DNA]</scope>
    <source>
        <strain evidence="2">DASCIFA01</strain>
        <tissue evidence="2">Testis</tissue>
    </source>
</reference>
<evidence type="ECO:0000313" key="2">
    <source>
        <dbReference type="EMBL" id="RXN24576.1"/>
    </source>
</evidence>
<comment type="caution">
    <text evidence="2">The sequence shown here is derived from an EMBL/GenBank/DDBJ whole genome shotgun (WGS) entry which is preliminary data.</text>
</comment>
<gene>
    <name evidence="2" type="ORF">ROHU_006064</name>
</gene>
<name>A0A498N204_LABRO</name>
<dbReference type="EMBL" id="QBIY01012532">
    <property type="protein sequence ID" value="RXN24576.1"/>
    <property type="molecule type" value="Genomic_DNA"/>
</dbReference>
<accession>A0A498N204</accession>
<sequence length="106" mass="11971">MLSYLSHHQRDHLPSGPSERRRSASVGFGFRRRTLHQLGISHDVDVAIDHIDAKEWAEIFLNSNYLAGIRQRGINGGTRSIRFQRCVLEAQVISSRQALHKPTGAI</sequence>
<protein>
    <submittedName>
        <fullName evidence="2">TBC1 domain family member 5 isoform X1</fullName>
    </submittedName>
</protein>